<evidence type="ECO:0000313" key="5">
    <source>
        <dbReference type="Proteomes" id="UP001333102"/>
    </source>
</evidence>
<evidence type="ECO:0000313" key="4">
    <source>
        <dbReference type="EMBL" id="WRP15013.1"/>
    </source>
</evidence>
<evidence type="ECO:0000256" key="1">
    <source>
        <dbReference type="ARBA" id="ARBA00022679"/>
    </source>
</evidence>
<dbReference type="InterPro" id="IPR002034">
    <property type="entry name" value="AIPM/Hcit_synth_CS"/>
</dbReference>
<dbReference type="InterPro" id="IPR000891">
    <property type="entry name" value="PYR_CT"/>
</dbReference>
<accession>A0ABZ1BS30</accession>
<feature type="domain" description="Pyruvate carboxyltransferase" evidence="3">
    <location>
        <begin position="33"/>
        <end position="285"/>
    </location>
</feature>
<dbReference type="Proteomes" id="UP001333102">
    <property type="component" value="Chromosome"/>
</dbReference>
<name>A0ABZ1BS30_9FIRM</name>
<dbReference type="EMBL" id="CP141614">
    <property type="protein sequence ID" value="WRP15013.1"/>
    <property type="molecule type" value="Genomic_DNA"/>
</dbReference>
<evidence type="ECO:0000259" key="3">
    <source>
        <dbReference type="PROSITE" id="PS50991"/>
    </source>
</evidence>
<organism evidence="4 5">
    <name type="scientific">Geochorda subterranea</name>
    <dbReference type="NCBI Taxonomy" id="3109564"/>
    <lineage>
        <taxon>Bacteria</taxon>
        <taxon>Bacillati</taxon>
        <taxon>Bacillota</taxon>
        <taxon>Limnochordia</taxon>
        <taxon>Limnochordales</taxon>
        <taxon>Geochordaceae</taxon>
        <taxon>Geochorda</taxon>
    </lineage>
</organism>
<keyword evidence="1 2" id="KW-0808">Transferase</keyword>
<dbReference type="Gene3D" id="3.20.20.70">
    <property type="entry name" value="Aldolase class I"/>
    <property type="match status" value="1"/>
</dbReference>
<proteinExistence type="inferred from homology"/>
<comment type="similarity">
    <text evidence="2">Belongs to the alpha-IPM synthase/homocitrate synthase family.</text>
</comment>
<dbReference type="RefSeq" id="WP_324669402.1">
    <property type="nucleotide sequence ID" value="NZ_CP141614.1"/>
</dbReference>
<dbReference type="PROSITE" id="PS00815">
    <property type="entry name" value="AIPM_HOMOCIT_SYNTH_1"/>
    <property type="match status" value="1"/>
</dbReference>
<reference evidence="5" key="1">
    <citation type="submission" date="2023-12" db="EMBL/GenBank/DDBJ databases">
        <title>Novel isolates from deep terrestrial aquifers shed light on the physiology and ecology of the class Limnochordia.</title>
        <authorList>
            <person name="Karnachuk O.V."/>
            <person name="Lukina A.P."/>
            <person name="Avakyan M.R."/>
            <person name="Kadnikov V."/>
            <person name="Begmatov S."/>
            <person name="Beletsky A.V."/>
            <person name="Mardanov A.V."/>
            <person name="Ravin N.V."/>
        </authorList>
    </citation>
    <scope>NUCLEOTIDE SEQUENCE [LARGE SCALE GENOMIC DNA]</scope>
    <source>
        <strain evidence="5">LN</strain>
    </source>
</reference>
<evidence type="ECO:0000256" key="2">
    <source>
        <dbReference type="RuleBase" id="RU003523"/>
    </source>
</evidence>
<sequence length="412" mass="46077">MSQATPWKSDDWFVSPWNYFPEVRSQFEFPARVRLHDVSLRDGEQQAGLVFNKDQKIRLAEKLAEVGVHRIEAGMPAVSPQDEAAIREIVRRNLGPEIFAFARCTIEDVKRAQDCGVRGVVVEIPSSEHIIREAYGWPVEKAIDLSIQATRFAHEQGLYTVFFPIDFSRADLEWGLTLLKRVATEGHMDALVVVDTFGVLSPHAVPYLIRRIKAEIDKPLECHFHNDFGMGVANTVMALASGCEVAHTTIAGIGERAGNTPYEELALALLMLYGVDMGLRCDRLYETARLLQEIAGIQIPTNRAVIGEMLYDIESGIIASWYRNCYHRTPTEIFPVRAEFIGREPARVVMGKGSGADNVRLWLEEDGLDATDEQVMELVALVKQESLAKGRLLTRDEFRSLALVVLSPARAG</sequence>
<dbReference type="Pfam" id="PF00682">
    <property type="entry name" value="HMGL-like"/>
    <property type="match status" value="1"/>
</dbReference>
<dbReference type="PANTHER" id="PTHR42880:SF1">
    <property type="entry name" value="ISOPROPYLMALATE_HOMOCITRATE_CITRAMALATE SYNTHASE FAMILY PROTEIN"/>
    <property type="match status" value="1"/>
</dbReference>
<dbReference type="PROSITE" id="PS00816">
    <property type="entry name" value="AIPM_HOMOCIT_SYNTH_2"/>
    <property type="match status" value="1"/>
</dbReference>
<dbReference type="CDD" id="cd03174">
    <property type="entry name" value="DRE_TIM_metallolyase"/>
    <property type="match status" value="1"/>
</dbReference>
<protein>
    <recommendedName>
        <fullName evidence="3">Pyruvate carboxyltransferase domain-containing protein</fullName>
    </recommendedName>
</protein>
<dbReference type="Gene3D" id="1.10.238.260">
    <property type="match status" value="1"/>
</dbReference>
<dbReference type="SUPFAM" id="SSF51569">
    <property type="entry name" value="Aldolase"/>
    <property type="match status" value="1"/>
</dbReference>
<dbReference type="InterPro" id="IPR013785">
    <property type="entry name" value="Aldolase_TIM"/>
</dbReference>
<dbReference type="PROSITE" id="PS50991">
    <property type="entry name" value="PYR_CT"/>
    <property type="match status" value="1"/>
</dbReference>
<gene>
    <name evidence="4" type="ORF">VLY81_02225</name>
</gene>
<dbReference type="PANTHER" id="PTHR42880">
    <property type="entry name" value="HOMOCITRATE SYNTHASE"/>
    <property type="match status" value="1"/>
</dbReference>
<keyword evidence="5" id="KW-1185">Reference proteome</keyword>